<sequence>MASESASASTATGVGSTSAPTIREIIATNRNPQIWKDFNLCIMTDNSQKAQCKHCFHFLSVGSNTTLRNHITHPHCEAKKAQQNQNPEAGQTSMARDGSVFRYDPDYLREQFAGLVIQRALPFNHFDHEQTTRVFQNTMQPRYTHVSRSTLKRDAMKLWLAAKQEIIDSFGNINACVNLTTDVWSAPHGVPGSYMCVTAHWIEPGTWQMMKRVISFEEFPSPHTGGALFKMLTKVLTNFNLEDKVMSITLDNASNNTSAMDKLKLKYEPPMGGRFYHSRCVAHIINLVVQAGLEVPAIDAIRESFKTMLKDIFKSSARTRQRYVKICKDAEKPCLRPNWDVPTRWNSTYHMFLSGLKQQNTLAYFHDVLANKNRCNHFPTENWVIIQSLTQLLEVFNTATEILSGVYYPTSPLVLQQIFFMSTVLSEYELEGGILSSMIKPMKKKLRKYFQHMPPIITCAAALNPCFNVNGVDFLIESISTDLEFFDDTFASKSKSYFKESLEGLYNLYYAKYGNPTQSSQTSGGATSSKASGGNKYSRLLNGLKAHTKKGKD</sequence>
<dbReference type="EMBL" id="BQNB010008556">
    <property type="protein sequence ID" value="GJS51008.1"/>
    <property type="molecule type" value="Genomic_DNA"/>
</dbReference>
<name>A0ABQ4WDU9_9ASTR</name>
<feature type="region of interest" description="Disordered" evidence="7">
    <location>
        <begin position="77"/>
        <end position="96"/>
    </location>
</feature>
<accession>A0ABQ4WDU9</accession>
<feature type="compositionally biased region" description="Low complexity" evidence="7">
    <location>
        <begin position="517"/>
        <end position="534"/>
    </location>
</feature>
<dbReference type="PANTHER" id="PTHR46481">
    <property type="entry name" value="ZINC FINGER BED DOMAIN-CONTAINING PROTEIN 4"/>
    <property type="match status" value="1"/>
</dbReference>
<reference evidence="9" key="2">
    <citation type="submission" date="2022-01" db="EMBL/GenBank/DDBJ databases">
        <authorList>
            <person name="Yamashiro T."/>
            <person name="Shiraishi A."/>
            <person name="Satake H."/>
            <person name="Nakayama K."/>
        </authorList>
    </citation>
    <scope>NUCLEOTIDE SEQUENCE</scope>
</reference>
<keyword evidence="10" id="KW-1185">Reference proteome</keyword>
<feature type="region of interest" description="Disordered" evidence="7">
    <location>
        <begin position="517"/>
        <end position="553"/>
    </location>
</feature>
<keyword evidence="4" id="KW-0862">Zinc</keyword>
<evidence type="ECO:0000313" key="9">
    <source>
        <dbReference type="EMBL" id="GJS51008.1"/>
    </source>
</evidence>
<feature type="domain" description="hAT-like transposase RNase-H fold" evidence="8">
    <location>
        <begin position="405"/>
        <end position="483"/>
    </location>
</feature>
<evidence type="ECO:0000256" key="4">
    <source>
        <dbReference type="ARBA" id="ARBA00022833"/>
    </source>
</evidence>
<evidence type="ECO:0000313" key="10">
    <source>
        <dbReference type="Proteomes" id="UP001151760"/>
    </source>
</evidence>
<evidence type="ECO:0000256" key="5">
    <source>
        <dbReference type="ARBA" id="ARBA00023125"/>
    </source>
</evidence>
<dbReference type="PANTHER" id="PTHR46481:SF10">
    <property type="entry name" value="ZINC FINGER BED DOMAIN-CONTAINING PROTEIN 39"/>
    <property type="match status" value="1"/>
</dbReference>
<organism evidence="9 10">
    <name type="scientific">Tanacetum coccineum</name>
    <dbReference type="NCBI Taxonomy" id="301880"/>
    <lineage>
        <taxon>Eukaryota</taxon>
        <taxon>Viridiplantae</taxon>
        <taxon>Streptophyta</taxon>
        <taxon>Embryophyta</taxon>
        <taxon>Tracheophyta</taxon>
        <taxon>Spermatophyta</taxon>
        <taxon>Magnoliopsida</taxon>
        <taxon>eudicotyledons</taxon>
        <taxon>Gunneridae</taxon>
        <taxon>Pentapetalae</taxon>
        <taxon>asterids</taxon>
        <taxon>campanulids</taxon>
        <taxon>Asterales</taxon>
        <taxon>Asteraceae</taxon>
        <taxon>Asteroideae</taxon>
        <taxon>Anthemideae</taxon>
        <taxon>Anthemidinae</taxon>
        <taxon>Tanacetum</taxon>
    </lineage>
</organism>
<keyword evidence="3" id="KW-0863">Zinc-finger</keyword>
<dbReference type="InterPro" id="IPR025525">
    <property type="entry name" value="hAT-like_transposase_RNase-H"/>
</dbReference>
<evidence type="ECO:0000256" key="1">
    <source>
        <dbReference type="ARBA" id="ARBA00004123"/>
    </source>
</evidence>
<protein>
    <submittedName>
        <fullName evidence="9">Zinc finger BED domain-containing protein RICESLEEPER 2-like protein</fullName>
    </submittedName>
</protein>
<keyword evidence="6" id="KW-0539">Nucleus</keyword>
<keyword evidence="2" id="KW-0479">Metal-binding</keyword>
<gene>
    <name evidence="9" type="ORF">Tco_0624370</name>
</gene>
<dbReference type="Proteomes" id="UP001151760">
    <property type="component" value="Unassembled WGS sequence"/>
</dbReference>
<evidence type="ECO:0000256" key="2">
    <source>
        <dbReference type="ARBA" id="ARBA00022723"/>
    </source>
</evidence>
<evidence type="ECO:0000256" key="6">
    <source>
        <dbReference type="ARBA" id="ARBA00023242"/>
    </source>
</evidence>
<reference evidence="9" key="1">
    <citation type="journal article" date="2022" name="Int. J. Mol. Sci.">
        <title>Draft Genome of Tanacetum Coccineum: Genomic Comparison of Closely Related Tanacetum-Family Plants.</title>
        <authorList>
            <person name="Yamashiro T."/>
            <person name="Shiraishi A."/>
            <person name="Nakayama K."/>
            <person name="Satake H."/>
        </authorList>
    </citation>
    <scope>NUCLEOTIDE SEQUENCE</scope>
</reference>
<feature type="compositionally biased region" description="Polar residues" evidence="7">
    <location>
        <begin position="81"/>
        <end position="94"/>
    </location>
</feature>
<evidence type="ECO:0000256" key="7">
    <source>
        <dbReference type="SAM" id="MobiDB-lite"/>
    </source>
</evidence>
<evidence type="ECO:0000256" key="3">
    <source>
        <dbReference type="ARBA" id="ARBA00022771"/>
    </source>
</evidence>
<comment type="subcellular location">
    <subcellularLocation>
        <location evidence="1">Nucleus</location>
    </subcellularLocation>
</comment>
<dbReference type="Pfam" id="PF14372">
    <property type="entry name" value="hAT-like_RNase-H"/>
    <property type="match status" value="1"/>
</dbReference>
<proteinExistence type="predicted"/>
<dbReference type="SUPFAM" id="SSF53098">
    <property type="entry name" value="Ribonuclease H-like"/>
    <property type="match status" value="1"/>
</dbReference>
<dbReference type="InterPro" id="IPR052035">
    <property type="entry name" value="ZnF_BED_domain_contain"/>
</dbReference>
<evidence type="ECO:0000259" key="8">
    <source>
        <dbReference type="Pfam" id="PF14372"/>
    </source>
</evidence>
<comment type="caution">
    <text evidence="9">The sequence shown here is derived from an EMBL/GenBank/DDBJ whole genome shotgun (WGS) entry which is preliminary data.</text>
</comment>
<keyword evidence="5" id="KW-0238">DNA-binding</keyword>
<dbReference type="InterPro" id="IPR012337">
    <property type="entry name" value="RNaseH-like_sf"/>
</dbReference>